<keyword evidence="4" id="KW-1185">Reference proteome</keyword>
<accession>A0ABP8YYP8</accession>
<dbReference type="SUPFAM" id="SSF46785">
    <property type="entry name" value="Winged helix' DNA-binding domain"/>
    <property type="match status" value="1"/>
</dbReference>
<dbReference type="Gene3D" id="1.10.10.10">
    <property type="entry name" value="Winged helix-like DNA-binding domain superfamily/Winged helix DNA-binding domain"/>
    <property type="match status" value="1"/>
</dbReference>
<dbReference type="Pfam" id="PF03551">
    <property type="entry name" value="PadR"/>
    <property type="match status" value="1"/>
</dbReference>
<evidence type="ECO:0000256" key="1">
    <source>
        <dbReference type="SAM" id="MobiDB-lite"/>
    </source>
</evidence>
<dbReference type="RefSeq" id="WP_345479776.1">
    <property type="nucleotide sequence ID" value="NZ_BAABLP010000002.1"/>
</dbReference>
<dbReference type="InterPro" id="IPR036390">
    <property type="entry name" value="WH_DNA-bd_sf"/>
</dbReference>
<dbReference type="PANTHER" id="PTHR43252:SF2">
    <property type="entry name" value="TRANSCRIPTION REGULATOR, PADR-LIKE FAMILY"/>
    <property type="match status" value="1"/>
</dbReference>
<reference evidence="4" key="1">
    <citation type="journal article" date="2019" name="Int. J. Syst. Evol. Microbiol.">
        <title>The Global Catalogue of Microorganisms (GCM) 10K type strain sequencing project: providing services to taxonomists for standard genome sequencing and annotation.</title>
        <authorList>
            <consortium name="The Broad Institute Genomics Platform"/>
            <consortium name="The Broad Institute Genome Sequencing Center for Infectious Disease"/>
            <person name="Wu L."/>
            <person name="Ma J."/>
        </authorList>
    </citation>
    <scope>NUCLEOTIDE SEQUENCE [LARGE SCALE GENOMIC DNA]</scope>
    <source>
        <strain evidence="4">JCM 19015</strain>
    </source>
</reference>
<proteinExistence type="predicted"/>
<name>A0ABP8YYP8_9MICO</name>
<evidence type="ECO:0000259" key="2">
    <source>
        <dbReference type="Pfam" id="PF03551"/>
    </source>
</evidence>
<dbReference type="Proteomes" id="UP001500121">
    <property type="component" value="Unassembled WGS sequence"/>
</dbReference>
<sequence length="185" mass="19263">MNGSSSGASSSRSWTGRGISAAREVLDELRSPTTARGTAHPQRDDVRAAVLLVLAEQPSDGYRIVRTLEERGTGAPTPSAGAVYPTLQLLGDEGLATAAETDGRKVWTLTTAGRAAADAARDRSWTDEGPASRAAERRGSIARSAAQLAQAAALAAQTGTPQQVAETTEALDDARRRILAILARS</sequence>
<organism evidence="3 4">
    <name type="scientific">Amnibacterium soli</name>
    <dbReference type="NCBI Taxonomy" id="1282736"/>
    <lineage>
        <taxon>Bacteria</taxon>
        <taxon>Bacillati</taxon>
        <taxon>Actinomycetota</taxon>
        <taxon>Actinomycetes</taxon>
        <taxon>Micrococcales</taxon>
        <taxon>Microbacteriaceae</taxon>
        <taxon>Amnibacterium</taxon>
    </lineage>
</organism>
<protein>
    <recommendedName>
        <fullName evidence="2">Transcription regulator PadR N-terminal domain-containing protein</fullName>
    </recommendedName>
</protein>
<feature type="region of interest" description="Disordered" evidence="1">
    <location>
        <begin position="117"/>
        <end position="140"/>
    </location>
</feature>
<feature type="domain" description="Transcription regulator PadR N-terminal" evidence="2">
    <location>
        <begin position="50"/>
        <end position="117"/>
    </location>
</feature>
<feature type="region of interest" description="Disordered" evidence="1">
    <location>
        <begin position="23"/>
        <end position="43"/>
    </location>
</feature>
<gene>
    <name evidence="3" type="ORF">GCM10025783_08690</name>
</gene>
<dbReference type="PANTHER" id="PTHR43252">
    <property type="entry name" value="TRANSCRIPTIONAL REGULATOR YQJI"/>
    <property type="match status" value="1"/>
</dbReference>
<evidence type="ECO:0000313" key="3">
    <source>
        <dbReference type="EMBL" id="GAA4740031.1"/>
    </source>
</evidence>
<dbReference type="EMBL" id="BAABLP010000002">
    <property type="protein sequence ID" value="GAA4740031.1"/>
    <property type="molecule type" value="Genomic_DNA"/>
</dbReference>
<dbReference type="InterPro" id="IPR036388">
    <property type="entry name" value="WH-like_DNA-bd_sf"/>
</dbReference>
<dbReference type="InterPro" id="IPR005149">
    <property type="entry name" value="Tscrpt_reg_PadR_N"/>
</dbReference>
<comment type="caution">
    <text evidence="3">The sequence shown here is derived from an EMBL/GenBank/DDBJ whole genome shotgun (WGS) entry which is preliminary data.</text>
</comment>
<evidence type="ECO:0000313" key="4">
    <source>
        <dbReference type="Proteomes" id="UP001500121"/>
    </source>
</evidence>